<protein>
    <recommendedName>
        <fullName evidence="4">Ycf33 protein</fullName>
    </recommendedName>
</protein>
<dbReference type="PANTHER" id="PTHR36049">
    <property type="entry name" value="TRANSMEMBRANE PROTEIN"/>
    <property type="match status" value="1"/>
</dbReference>
<feature type="transmembrane region" description="Helical" evidence="1">
    <location>
        <begin position="40"/>
        <end position="63"/>
    </location>
</feature>
<dbReference type="AlphaFoldDB" id="A0A1Z4GPV4"/>
<dbReference type="OrthoDB" id="489556at2"/>
<keyword evidence="1" id="KW-1133">Transmembrane helix</keyword>
<reference evidence="2 3" key="1">
    <citation type="submission" date="2017-06" db="EMBL/GenBank/DDBJ databases">
        <title>Genome sequencing of cyanobaciteial culture collection at National Institute for Environmental Studies (NIES).</title>
        <authorList>
            <person name="Hirose Y."/>
            <person name="Shimura Y."/>
            <person name="Fujisawa T."/>
            <person name="Nakamura Y."/>
            <person name="Kawachi M."/>
        </authorList>
    </citation>
    <scope>NUCLEOTIDE SEQUENCE [LARGE SCALE GENOMIC DNA]</scope>
    <source>
        <strain evidence="2 3">NIES-21</strain>
    </source>
</reference>
<gene>
    <name evidence="2" type="ORF">NIES21_54140</name>
</gene>
<evidence type="ECO:0000313" key="3">
    <source>
        <dbReference type="Proteomes" id="UP000218287"/>
    </source>
</evidence>
<name>A0A1Z4GPV4_9CYAN</name>
<evidence type="ECO:0000313" key="2">
    <source>
        <dbReference type="EMBL" id="BAY19551.1"/>
    </source>
</evidence>
<dbReference type="Pfam" id="PF05421">
    <property type="entry name" value="DUF751"/>
    <property type="match status" value="1"/>
</dbReference>
<dbReference type="EMBL" id="AP018174">
    <property type="protein sequence ID" value="BAY19551.1"/>
    <property type="molecule type" value="Genomic_DNA"/>
</dbReference>
<dbReference type="InterPro" id="IPR008470">
    <property type="entry name" value="Uncharacterised_Ycf33"/>
</dbReference>
<evidence type="ECO:0008006" key="4">
    <source>
        <dbReference type="Google" id="ProtNLM"/>
    </source>
</evidence>
<sequence length="68" mass="7633">MFDGFWDNVFRYPRYLITILVGLLVNTFEPLMPFLKRPVTLFAVVGLLLGGLAFVTLTLRAMLGLSAI</sequence>
<dbReference type="PANTHER" id="PTHR36049:SF3">
    <property type="match status" value="1"/>
</dbReference>
<accession>A0A1Z4GPV4</accession>
<organism evidence="2 3">
    <name type="scientific">Anabaenopsis circularis NIES-21</name>
    <dbReference type="NCBI Taxonomy" id="1085406"/>
    <lineage>
        <taxon>Bacteria</taxon>
        <taxon>Bacillati</taxon>
        <taxon>Cyanobacteriota</taxon>
        <taxon>Cyanophyceae</taxon>
        <taxon>Nostocales</taxon>
        <taxon>Nodulariaceae</taxon>
        <taxon>Anabaenopsis</taxon>
    </lineage>
</organism>
<keyword evidence="3" id="KW-1185">Reference proteome</keyword>
<dbReference type="Proteomes" id="UP000218287">
    <property type="component" value="Chromosome"/>
</dbReference>
<keyword evidence="1" id="KW-0812">Transmembrane</keyword>
<feature type="transmembrane region" description="Helical" evidence="1">
    <location>
        <begin position="12"/>
        <end position="28"/>
    </location>
</feature>
<proteinExistence type="predicted"/>
<keyword evidence="1" id="KW-0472">Membrane</keyword>
<evidence type="ECO:0000256" key="1">
    <source>
        <dbReference type="SAM" id="Phobius"/>
    </source>
</evidence>